<dbReference type="EMBL" id="CAJEWN010000131">
    <property type="protein sequence ID" value="CAD2167723.1"/>
    <property type="molecule type" value="Genomic_DNA"/>
</dbReference>
<protein>
    <submittedName>
        <fullName evidence="1">Uncharacterized protein</fullName>
    </submittedName>
</protein>
<dbReference type="AlphaFoldDB" id="A0A6V7UYD4"/>
<name>A0A6V7UYD4_MELEN</name>
<organism evidence="1 2">
    <name type="scientific">Meloidogyne enterolobii</name>
    <name type="common">Root-knot nematode worm</name>
    <name type="synonym">Meloidogyne mayaguensis</name>
    <dbReference type="NCBI Taxonomy" id="390850"/>
    <lineage>
        <taxon>Eukaryota</taxon>
        <taxon>Metazoa</taxon>
        <taxon>Ecdysozoa</taxon>
        <taxon>Nematoda</taxon>
        <taxon>Chromadorea</taxon>
        <taxon>Rhabditida</taxon>
        <taxon>Tylenchina</taxon>
        <taxon>Tylenchomorpha</taxon>
        <taxon>Tylenchoidea</taxon>
        <taxon>Meloidogynidae</taxon>
        <taxon>Meloidogyninae</taxon>
        <taxon>Meloidogyne</taxon>
    </lineage>
</organism>
<gene>
    <name evidence="1" type="ORF">MENT_LOCUS19029</name>
</gene>
<reference evidence="1 2" key="1">
    <citation type="submission" date="2020-08" db="EMBL/GenBank/DDBJ databases">
        <authorList>
            <person name="Koutsovoulos G."/>
            <person name="Danchin GJ E."/>
        </authorList>
    </citation>
    <scope>NUCLEOTIDE SEQUENCE [LARGE SCALE GENOMIC DNA]</scope>
</reference>
<evidence type="ECO:0000313" key="1">
    <source>
        <dbReference type="EMBL" id="CAD2167723.1"/>
    </source>
</evidence>
<accession>A0A6V7UYD4</accession>
<sequence>MDLNLNFIFNNKISGIVVTVGWMLQFLYEQKLKCRNKFSVWGIINSSLIFLK</sequence>
<comment type="caution">
    <text evidence="1">The sequence shown here is derived from an EMBL/GenBank/DDBJ whole genome shotgun (WGS) entry which is preliminary data.</text>
</comment>
<dbReference type="Proteomes" id="UP000580250">
    <property type="component" value="Unassembled WGS sequence"/>
</dbReference>
<evidence type="ECO:0000313" key="2">
    <source>
        <dbReference type="Proteomes" id="UP000580250"/>
    </source>
</evidence>
<proteinExistence type="predicted"/>